<dbReference type="GO" id="GO:0006355">
    <property type="term" value="P:regulation of DNA-templated transcription"/>
    <property type="evidence" value="ECO:0007669"/>
    <property type="project" value="InterPro"/>
</dbReference>
<evidence type="ECO:0000259" key="13">
    <source>
        <dbReference type="PROSITE" id="PS50109"/>
    </source>
</evidence>
<feature type="domain" description="Response regulatory" evidence="14">
    <location>
        <begin position="755"/>
        <end position="875"/>
    </location>
</feature>
<protein>
    <recommendedName>
        <fullName evidence="2">histidine kinase</fullName>
        <ecNumber evidence="2">2.7.13.3</ecNumber>
    </recommendedName>
</protein>
<dbReference type="SUPFAM" id="SSF53850">
    <property type="entry name" value="Periplasmic binding protein-like II"/>
    <property type="match status" value="1"/>
</dbReference>
<evidence type="ECO:0000313" key="18">
    <source>
        <dbReference type="Proteomes" id="UP000501253"/>
    </source>
</evidence>
<dbReference type="RefSeq" id="WP_168719584.1">
    <property type="nucleotide sequence ID" value="NZ_CP042909.1"/>
</dbReference>
<keyword evidence="18" id="KW-1185">Reference proteome</keyword>
<keyword evidence="5" id="KW-0547">Nucleotide-binding</keyword>
<evidence type="ECO:0000256" key="4">
    <source>
        <dbReference type="ARBA" id="ARBA00022679"/>
    </source>
</evidence>
<evidence type="ECO:0000256" key="5">
    <source>
        <dbReference type="ARBA" id="ARBA00022741"/>
    </source>
</evidence>
<keyword evidence="3 9" id="KW-0597">Phosphoprotein</keyword>
<reference evidence="17 18" key="1">
    <citation type="submission" date="2019-08" db="EMBL/GenBank/DDBJ databases">
        <title>Complete genome sequence of Thermosulfurimonas marina SU872T, an anaerobic thermophilic chemolithoautotrophic bacterium isolated from a shallow marine hydrothermal vent.</title>
        <authorList>
            <person name="Allioux M."/>
            <person name="Jebbar M."/>
            <person name="Slobodkina G."/>
            <person name="Slobodkin A."/>
            <person name="Moalic Y."/>
            <person name="Frolova A."/>
            <person name="Shao Z."/>
            <person name="Alain K."/>
        </authorList>
    </citation>
    <scope>NUCLEOTIDE SEQUENCE [LARGE SCALE GENOMIC DNA]</scope>
    <source>
        <strain evidence="17 18">SU872</strain>
    </source>
</reference>
<dbReference type="EC" id="2.7.13.3" evidence="2"/>
<keyword evidence="11" id="KW-0472">Membrane</keyword>
<dbReference type="Pfam" id="PF12974">
    <property type="entry name" value="Phosphonate-bd"/>
    <property type="match status" value="1"/>
</dbReference>
<name>A0A6H1WSY4_9BACT</name>
<feature type="domain" description="Histidine kinase" evidence="13">
    <location>
        <begin position="521"/>
        <end position="736"/>
    </location>
</feature>
<evidence type="ECO:0000259" key="14">
    <source>
        <dbReference type="PROSITE" id="PS50110"/>
    </source>
</evidence>
<dbReference type="NCBIfam" id="TIGR00229">
    <property type="entry name" value="sensory_box"/>
    <property type="match status" value="1"/>
</dbReference>
<dbReference type="Pfam" id="PF00512">
    <property type="entry name" value="HisKA"/>
    <property type="match status" value="1"/>
</dbReference>
<dbReference type="KEGG" id="tmai:FVE67_05210"/>
<dbReference type="Gene3D" id="3.30.565.10">
    <property type="entry name" value="Histidine kinase-like ATPase, C-terminal domain"/>
    <property type="match status" value="1"/>
</dbReference>
<dbReference type="SMART" id="SM00388">
    <property type="entry name" value="HisKA"/>
    <property type="match status" value="1"/>
</dbReference>
<dbReference type="InterPro" id="IPR035965">
    <property type="entry name" value="PAS-like_dom_sf"/>
</dbReference>
<keyword evidence="8" id="KW-0902">Two-component regulatory system</keyword>
<feature type="coiled-coil region" evidence="10">
    <location>
        <begin position="347"/>
        <end position="392"/>
    </location>
</feature>
<proteinExistence type="predicted"/>
<evidence type="ECO:0000256" key="7">
    <source>
        <dbReference type="ARBA" id="ARBA00022840"/>
    </source>
</evidence>
<dbReference type="InterPro" id="IPR000014">
    <property type="entry name" value="PAS"/>
</dbReference>
<feature type="domain" description="PAS" evidence="15">
    <location>
        <begin position="382"/>
        <end position="428"/>
    </location>
</feature>
<evidence type="ECO:0000256" key="11">
    <source>
        <dbReference type="SAM" id="Phobius"/>
    </source>
</evidence>
<dbReference type="PANTHER" id="PTHR43065">
    <property type="entry name" value="SENSOR HISTIDINE KINASE"/>
    <property type="match status" value="1"/>
</dbReference>
<comment type="catalytic activity">
    <reaction evidence="1">
        <text>ATP + protein L-histidine = ADP + protein N-phospho-L-histidine.</text>
        <dbReference type="EC" id="2.7.13.3"/>
    </reaction>
</comment>
<dbReference type="PROSITE" id="PS50112">
    <property type="entry name" value="PAS"/>
    <property type="match status" value="1"/>
</dbReference>
<keyword evidence="11" id="KW-0812">Transmembrane</keyword>
<evidence type="ECO:0000256" key="9">
    <source>
        <dbReference type="PROSITE-ProRule" id="PRU00169"/>
    </source>
</evidence>
<evidence type="ECO:0000259" key="15">
    <source>
        <dbReference type="PROSITE" id="PS50112"/>
    </source>
</evidence>
<evidence type="ECO:0000256" key="2">
    <source>
        <dbReference type="ARBA" id="ARBA00012438"/>
    </source>
</evidence>
<keyword evidence="4" id="KW-0808">Transferase</keyword>
<feature type="transmembrane region" description="Helical" evidence="11">
    <location>
        <begin position="319"/>
        <end position="342"/>
    </location>
</feature>
<dbReference type="SUPFAM" id="SSF47384">
    <property type="entry name" value="Homodimeric domain of signal transducing histidine kinase"/>
    <property type="match status" value="1"/>
</dbReference>
<feature type="signal peptide" evidence="12">
    <location>
        <begin position="1"/>
        <end position="24"/>
    </location>
</feature>
<dbReference type="InterPro" id="IPR011006">
    <property type="entry name" value="CheY-like_superfamily"/>
</dbReference>
<dbReference type="Gene3D" id="3.40.190.10">
    <property type="entry name" value="Periplasmic binding protein-like II"/>
    <property type="match status" value="2"/>
</dbReference>
<organism evidence="17 18">
    <name type="scientific">Thermosulfurimonas marina</name>
    <dbReference type="NCBI Taxonomy" id="2047767"/>
    <lineage>
        <taxon>Bacteria</taxon>
        <taxon>Pseudomonadati</taxon>
        <taxon>Thermodesulfobacteriota</taxon>
        <taxon>Thermodesulfobacteria</taxon>
        <taxon>Thermodesulfobacteriales</taxon>
        <taxon>Thermodesulfobacteriaceae</taxon>
        <taxon>Thermosulfurimonas</taxon>
    </lineage>
</organism>
<dbReference type="InterPro" id="IPR036097">
    <property type="entry name" value="HisK_dim/P_sf"/>
</dbReference>
<dbReference type="Pfam" id="PF00989">
    <property type="entry name" value="PAS"/>
    <property type="match status" value="1"/>
</dbReference>
<dbReference type="Proteomes" id="UP000501253">
    <property type="component" value="Chromosome"/>
</dbReference>
<evidence type="ECO:0000256" key="12">
    <source>
        <dbReference type="SAM" id="SignalP"/>
    </source>
</evidence>
<dbReference type="InterPro" id="IPR003661">
    <property type="entry name" value="HisK_dim/P_dom"/>
</dbReference>
<dbReference type="SMART" id="SM00448">
    <property type="entry name" value="REC"/>
    <property type="match status" value="1"/>
</dbReference>
<dbReference type="CDD" id="cd00082">
    <property type="entry name" value="HisKA"/>
    <property type="match status" value="1"/>
</dbReference>
<evidence type="ECO:0000256" key="6">
    <source>
        <dbReference type="ARBA" id="ARBA00022777"/>
    </source>
</evidence>
<dbReference type="Gene3D" id="1.10.287.130">
    <property type="match status" value="1"/>
</dbReference>
<dbReference type="EMBL" id="CP042909">
    <property type="protein sequence ID" value="QJA06236.1"/>
    <property type="molecule type" value="Genomic_DNA"/>
</dbReference>
<dbReference type="GO" id="GO:0005524">
    <property type="term" value="F:ATP binding"/>
    <property type="evidence" value="ECO:0007669"/>
    <property type="project" value="UniProtKB-KW"/>
</dbReference>
<dbReference type="InterPro" id="IPR013767">
    <property type="entry name" value="PAS_fold"/>
</dbReference>
<dbReference type="PRINTS" id="PR00344">
    <property type="entry name" value="BCTRLSENSOR"/>
</dbReference>
<accession>A0A6H1WSY4</accession>
<keyword evidence="7" id="KW-0067">ATP-binding</keyword>
<dbReference type="Gene3D" id="3.40.50.2300">
    <property type="match status" value="1"/>
</dbReference>
<dbReference type="PROSITE" id="PS50109">
    <property type="entry name" value="HIS_KIN"/>
    <property type="match status" value="1"/>
</dbReference>
<dbReference type="Gene3D" id="3.30.450.20">
    <property type="entry name" value="PAS domain"/>
    <property type="match status" value="1"/>
</dbReference>
<dbReference type="InterPro" id="IPR036890">
    <property type="entry name" value="HATPase_C_sf"/>
</dbReference>
<evidence type="ECO:0000256" key="1">
    <source>
        <dbReference type="ARBA" id="ARBA00000085"/>
    </source>
</evidence>
<gene>
    <name evidence="17" type="ORF">FVE67_05210</name>
</gene>
<keyword evidence="12" id="KW-0732">Signal</keyword>
<dbReference type="Pfam" id="PF00072">
    <property type="entry name" value="Response_reg"/>
    <property type="match status" value="1"/>
</dbReference>
<dbReference type="CDD" id="cd00130">
    <property type="entry name" value="PAS"/>
    <property type="match status" value="1"/>
</dbReference>
<keyword evidence="10" id="KW-0175">Coiled coil</keyword>
<dbReference type="InterPro" id="IPR003594">
    <property type="entry name" value="HATPase_dom"/>
</dbReference>
<dbReference type="AlphaFoldDB" id="A0A6H1WSY4"/>
<dbReference type="SMART" id="SM00387">
    <property type="entry name" value="HATPase_c"/>
    <property type="match status" value="1"/>
</dbReference>
<keyword evidence="6" id="KW-0418">Kinase</keyword>
<dbReference type="CDD" id="cd00075">
    <property type="entry name" value="HATPase"/>
    <property type="match status" value="1"/>
</dbReference>
<evidence type="ECO:0000259" key="16">
    <source>
        <dbReference type="PROSITE" id="PS50113"/>
    </source>
</evidence>
<keyword evidence="11" id="KW-1133">Transmembrane helix</keyword>
<evidence type="ECO:0000256" key="3">
    <source>
        <dbReference type="ARBA" id="ARBA00022553"/>
    </source>
</evidence>
<evidence type="ECO:0000256" key="10">
    <source>
        <dbReference type="SAM" id="Coils"/>
    </source>
</evidence>
<dbReference type="PROSITE" id="PS50113">
    <property type="entry name" value="PAC"/>
    <property type="match status" value="1"/>
</dbReference>
<evidence type="ECO:0000313" key="17">
    <source>
        <dbReference type="EMBL" id="QJA06236.1"/>
    </source>
</evidence>
<dbReference type="Pfam" id="PF02518">
    <property type="entry name" value="HATPase_c"/>
    <property type="match status" value="1"/>
</dbReference>
<dbReference type="SUPFAM" id="SSF55785">
    <property type="entry name" value="PYP-like sensor domain (PAS domain)"/>
    <property type="match status" value="1"/>
</dbReference>
<dbReference type="SUPFAM" id="SSF55874">
    <property type="entry name" value="ATPase domain of HSP90 chaperone/DNA topoisomerase II/histidine kinase"/>
    <property type="match status" value="1"/>
</dbReference>
<dbReference type="SMART" id="SM00091">
    <property type="entry name" value="PAS"/>
    <property type="match status" value="1"/>
</dbReference>
<dbReference type="InterPro" id="IPR000700">
    <property type="entry name" value="PAS-assoc_C"/>
</dbReference>
<dbReference type="InterPro" id="IPR001789">
    <property type="entry name" value="Sig_transdc_resp-reg_receiver"/>
</dbReference>
<feature type="domain" description="PAC" evidence="16">
    <location>
        <begin position="456"/>
        <end position="508"/>
    </location>
</feature>
<feature type="modified residue" description="4-aspartylphosphate" evidence="9">
    <location>
        <position position="809"/>
    </location>
</feature>
<feature type="chain" id="PRO_5026053781" description="histidine kinase" evidence="12">
    <location>
        <begin position="25"/>
        <end position="881"/>
    </location>
</feature>
<dbReference type="PANTHER" id="PTHR43065:SF42">
    <property type="entry name" value="TWO-COMPONENT SENSOR PPRA"/>
    <property type="match status" value="1"/>
</dbReference>
<dbReference type="SUPFAM" id="SSF52172">
    <property type="entry name" value="CheY-like"/>
    <property type="match status" value="1"/>
</dbReference>
<dbReference type="GO" id="GO:0000155">
    <property type="term" value="F:phosphorelay sensor kinase activity"/>
    <property type="evidence" value="ECO:0007669"/>
    <property type="project" value="InterPro"/>
</dbReference>
<dbReference type="InterPro" id="IPR005467">
    <property type="entry name" value="His_kinase_dom"/>
</dbReference>
<dbReference type="PROSITE" id="PS50110">
    <property type="entry name" value="RESPONSE_REGULATORY"/>
    <property type="match status" value="1"/>
</dbReference>
<dbReference type="InterPro" id="IPR004358">
    <property type="entry name" value="Sig_transdc_His_kin-like_C"/>
</dbReference>
<sequence>MFLLVRLVLLAVFFSSALPTLTPAASNQEVVFAVLAKRGPEIARRRWQPLVDYLERRTGLKIKLLPLPFRELEEAVEGQKVDLVLANSGMYVLFESCCGVTPLVTLKNLKLGQVYSRFGGVLFTRADRRDIRSLKDLRHQRHPPAKGALIGAVDPESFGGWIMQWRLLRRAGLRRGKDYTVRFYGTHDAVVLAVLRGEVDAGCVRTDTLESMAAEGRIRLADFRVLHPVKHPGFAFLVSTELYPEWPLARTPRLADEKAETLAAALLALPKDSPVARAAEAAWTLPLNYQPVHEAFKELGLGPYAEVRARALKEARKRYLHIIFLYTLISLIGLFLTLYIFYLNRRLTKLNRSLDEYRHHLEEMVAERTANLEALAETLREERERLAVILRSLGEAVIVTDTWGRITLVNPAAEKLLGRRSKELVGRSFCEALSLEIDGRPCGEALLLLQEDRLVEIAEARLRLPQGEERVVEGTAAPVHGEGSQILGTVVILRDISLRKRLEEEARRASQLEVLSLLAAGLAHDFNNLLATIMGYLDVLRLRVSDPEIQEVAERAEKACLSARTLTRELLTYTKGGGPVKRLARLEEVIREALAFGLAGSGVQAELNLEPDLPPVEMDLEQMAICLHNLLLNARQAMGEWGRIFLRARKVELPPGDPSGLPPGPYVALEIRDTGPGIPEEDLPRIFEPFFTTKPGGSGLGLFTCRRVIEAHGGRILAENAPEGGALFRIYLPAAEGQVLPAEERPRPAIPRRARVLVLDDEEGVRETVAELLRLQGFEVETASEGGEALKAFEEALSAGRPFEVVLLDLTVPGGLGGKEVLPEMRRRDPEVKAIVMSGYSQDPVLSNFRDFGFDGAMVKPFSAQDLLRVMAEVLGPTGED</sequence>
<evidence type="ECO:0000256" key="8">
    <source>
        <dbReference type="ARBA" id="ARBA00023012"/>
    </source>
</evidence>